<sequence length="430" mass="45478">MRIPLHRAALPASALALLIGGAVPAAAAEPHAAPASHTLAPNTVFYVDPDSDATRQALTDLKHHDLAGARDMAKLASWPEAAWFTGGTPAEVESQVRDLVRRAGRAKAVPVLVAYDIPLRDCSQYSAGGAQSDAEYRAWIDAFARGLGSSKAVVVLEPDGLANLPADCAPGADPTGEQTAGRLADLNHAVDALERQPNSVVYLDAGNSHWQSVGNAAQRLIDAGVQRAQGFSLNVSNYFATDRATRYGTWVSQCVWFATEGPDWARGHADWCASQYYSPAAPNDGQPGDAVDVEDPSTWHWTDQWFQQNVGSPSAGELAHFVVDTSRNGRGDWKPPAGKYSGDPQTWCNAPGSGIGDRPTANTGVPLADAFLWIKTVGQSDGQCNRGVPGGTVDPEYGVVDPAAGAWWPEQAASLVENAAPALTFNTARH</sequence>
<gene>
    <name evidence="12" type="ORF">EDD38_6945</name>
</gene>
<comment type="similarity">
    <text evidence="11">Belongs to the glycosyl hydrolase family 6.</text>
</comment>
<dbReference type="InterPro" id="IPR036434">
    <property type="entry name" value="Beta_cellobiohydrolase_sf"/>
</dbReference>
<evidence type="ECO:0000256" key="4">
    <source>
        <dbReference type="ARBA" id="ARBA00023157"/>
    </source>
</evidence>
<dbReference type="PIRSF" id="PIRSF001100">
    <property type="entry name" value="Beta_cellobiohydrolase"/>
    <property type="match status" value="1"/>
</dbReference>
<feature type="active site" description="Proton donor" evidence="8">
    <location>
        <position position="159"/>
    </location>
</feature>
<organism evidence="12 13">
    <name type="scientific">Kitasatospora cineracea</name>
    <dbReference type="NCBI Taxonomy" id="88074"/>
    <lineage>
        <taxon>Bacteria</taxon>
        <taxon>Bacillati</taxon>
        <taxon>Actinomycetota</taxon>
        <taxon>Actinomycetes</taxon>
        <taxon>Kitasatosporales</taxon>
        <taxon>Streptomycetaceae</taxon>
        <taxon>Kitasatospora</taxon>
    </lineage>
</organism>
<evidence type="ECO:0000313" key="13">
    <source>
        <dbReference type="Proteomes" id="UP000266906"/>
    </source>
</evidence>
<keyword evidence="13" id="KW-1185">Reference proteome</keyword>
<dbReference type="PANTHER" id="PTHR34876">
    <property type="match status" value="1"/>
</dbReference>
<dbReference type="GO" id="GO:0030245">
    <property type="term" value="P:cellulose catabolic process"/>
    <property type="evidence" value="ECO:0007669"/>
    <property type="project" value="UniProtKB-KW"/>
</dbReference>
<comment type="caution">
    <text evidence="12">The sequence shown here is derived from an EMBL/GenBank/DDBJ whole genome shotgun (WGS) entry which is preliminary data.</text>
</comment>
<accession>A0A3N4R8G0</accession>
<dbReference type="RefSeq" id="WP_123821196.1">
    <property type="nucleotide sequence ID" value="NZ_JBEYIY010000069.1"/>
</dbReference>
<dbReference type="PRINTS" id="PR00733">
    <property type="entry name" value="GLHYDRLASE6"/>
</dbReference>
<evidence type="ECO:0000256" key="2">
    <source>
        <dbReference type="ARBA" id="ARBA00022801"/>
    </source>
</evidence>
<proteinExistence type="inferred from homology"/>
<evidence type="ECO:0000256" key="1">
    <source>
        <dbReference type="ARBA" id="ARBA00022729"/>
    </source>
</evidence>
<feature type="binding site" evidence="9">
    <location>
        <position position="237"/>
    </location>
    <ligand>
        <name>substrate</name>
    </ligand>
</feature>
<protein>
    <recommendedName>
        <fullName evidence="11">Glucanase</fullName>
        <ecNumber evidence="11">3.2.1.-</ecNumber>
    </recommendedName>
</protein>
<dbReference type="AlphaFoldDB" id="A0A3N4R8G0"/>
<dbReference type="InterPro" id="IPR016288">
    <property type="entry name" value="Beta_cellobiohydrolase"/>
</dbReference>
<keyword evidence="5 11" id="KW-0119">Carbohydrate metabolism</keyword>
<dbReference type="Gene3D" id="3.20.20.40">
    <property type="entry name" value="1, 4-beta cellobiohydrolase"/>
    <property type="match status" value="1"/>
</dbReference>
<dbReference type="Pfam" id="PF01341">
    <property type="entry name" value="Glyco_hydro_6"/>
    <property type="match status" value="1"/>
</dbReference>
<keyword evidence="2 11" id="KW-0378">Hydrolase</keyword>
<feature type="binding site" evidence="9">
    <location>
        <position position="375"/>
    </location>
    <ligand>
        <name>substrate</name>
    </ligand>
</feature>
<feature type="signal peptide" evidence="11">
    <location>
        <begin position="1"/>
        <end position="27"/>
    </location>
</feature>
<evidence type="ECO:0000313" key="12">
    <source>
        <dbReference type="EMBL" id="RPE27659.1"/>
    </source>
</evidence>
<evidence type="ECO:0000256" key="6">
    <source>
        <dbReference type="ARBA" id="ARBA00023295"/>
    </source>
</evidence>
<evidence type="ECO:0000256" key="8">
    <source>
        <dbReference type="PIRSR" id="PIRSR001100-1"/>
    </source>
</evidence>
<feature type="active site" evidence="10">
    <location>
        <position position="121"/>
    </location>
</feature>
<dbReference type="PROSITE" id="PS00655">
    <property type="entry name" value="GLYCOSYL_HYDROL_F6_1"/>
    <property type="match status" value="1"/>
</dbReference>
<evidence type="ECO:0000256" key="7">
    <source>
        <dbReference type="ARBA" id="ARBA00023326"/>
    </source>
</evidence>
<keyword evidence="1 11" id="KW-0732">Signal</keyword>
<dbReference type="SUPFAM" id="SSF51989">
    <property type="entry name" value="Glycosyl hydrolases family 6, cellulases"/>
    <property type="match status" value="1"/>
</dbReference>
<evidence type="ECO:0000256" key="11">
    <source>
        <dbReference type="RuleBase" id="RU361186"/>
    </source>
</evidence>
<keyword evidence="3 11" id="KW-0136">Cellulose degradation</keyword>
<evidence type="ECO:0000256" key="5">
    <source>
        <dbReference type="ARBA" id="ARBA00023277"/>
    </source>
</evidence>
<feature type="binding site" evidence="9">
    <location>
        <position position="347"/>
    </location>
    <ligand>
        <name>substrate</name>
    </ligand>
</feature>
<evidence type="ECO:0000256" key="10">
    <source>
        <dbReference type="PROSITE-ProRule" id="PRU10056"/>
    </source>
</evidence>
<evidence type="ECO:0000256" key="9">
    <source>
        <dbReference type="PIRSR" id="PIRSR001100-2"/>
    </source>
</evidence>
<dbReference type="Proteomes" id="UP000266906">
    <property type="component" value="Unassembled WGS sequence"/>
</dbReference>
<keyword evidence="6 11" id="KW-0326">Glycosidase</keyword>
<feature type="binding site" evidence="9">
    <location>
        <position position="83"/>
    </location>
    <ligand>
        <name>substrate</name>
    </ligand>
</feature>
<evidence type="ECO:0000256" key="3">
    <source>
        <dbReference type="ARBA" id="ARBA00023001"/>
    </source>
</evidence>
<feature type="binding site" evidence="9">
    <location>
        <position position="210"/>
    </location>
    <ligand>
        <name>substrate</name>
    </ligand>
</feature>
<dbReference type="GO" id="GO:0004553">
    <property type="term" value="F:hydrolase activity, hydrolyzing O-glycosyl compounds"/>
    <property type="evidence" value="ECO:0007669"/>
    <property type="project" value="InterPro"/>
</dbReference>
<name>A0A3N4R8G0_9ACTN</name>
<keyword evidence="7 11" id="KW-0624">Polysaccharide degradation</keyword>
<dbReference type="EMBL" id="RKQG01000003">
    <property type="protein sequence ID" value="RPE27659.1"/>
    <property type="molecule type" value="Genomic_DNA"/>
</dbReference>
<dbReference type="PANTHER" id="PTHR34876:SF4">
    <property type="entry name" value="1,4-BETA-D-GLUCAN CELLOBIOHYDROLASE C-RELATED"/>
    <property type="match status" value="1"/>
</dbReference>
<feature type="chain" id="PRO_5017844938" description="Glucanase" evidence="11">
    <location>
        <begin position="28"/>
        <end position="430"/>
    </location>
</feature>
<keyword evidence="4" id="KW-1015">Disulfide bond</keyword>
<reference evidence="12 13" key="1">
    <citation type="submission" date="2018-11" db="EMBL/GenBank/DDBJ databases">
        <title>Sequencing the genomes of 1000 actinobacteria strains.</title>
        <authorList>
            <person name="Klenk H.-P."/>
        </authorList>
    </citation>
    <scope>NUCLEOTIDE SEQUENCE [LARGE SCALE GENOMIC DNA]</scope>
    <source>
        <strain evidence="12 13">DSM 44781</strain>
    </source>
</reference>
<dbReference type="InterPro" id="IPR001524">
    <property type="entry name" value="Glyco_hydro_6_CS"/>
</dbReference>
<feature type="active site" description="Proton acceptor" evidence="8">
    <location>
        <position position="381"/>
    </location>
</feature>
<dbReference type="EC" id="3.2.1.-" evidence="11"/>